<feature type="compositionally biased region" description="Acidic residues" evidence="1">
    <location>
        <begin position="207"/>
        <end position="224"/>
    </location>
</feature>
<sequence>MTRRIQCGGSSLEIDPLTGELSFEDFLNTAEPPEQDPMSVPKNDVGSTTVEVFGNPIIDALFSDVFDRLELFKEDIDKFIEMLKERTKNAINWGLALVGVTTVSGLMVVIVREITMAIKRWQRTREYEESRKPEAQPKMISKEDMDAKDEISELSGEDLEPPSLGEYEEPVYDKNGNAMLNPDGSQMTKTVVIPLDRDISDQYDPIPEPEDISEEELEPEDEDEEEGEMIQVTDDLINDIFWEFDKQPILNEENFEFLYDNGVYIIHIPHIYMKRQCNLGGVAATLPCQMLEKIVGPGIWDRYSHTYKVRVPNCSTQPGCICCQCHDFNRISKKWTKRVVPDDQPIWYGNKCTCGANCDCRCHNQGPEAVITYTYECKQWQPPCATKLIYIDYTSHCWKYPSTAQHDDPNEDYYIPFSRKIIRRESEDKDFPNNSHECCDFCKVMKRYYDETNGYKLHRTNTEVYIFFTRGENSTIFERCNALFSGYVSQDVHYYLSDWDAGNNKLMERLCIDSIKSLPRPRCTEVFRGLGEADADWAYVKGYAQKIKWIYLPDYDSTLGDPWWYNDPHDYQSISKVCAFEGFLERNVPEHVIRFYSYRRLTDKKWFGNLYKQICDNILMNYPDVPAGLGDNTKKWKDFRAWSKIDELLSDVVPVEQIYPEQILPETRLFTSKPANWDQLKQRGASWTGEVEPELAPFKRYLDLLNKYYPGWWDFRDTQELGWWDEFWTQIPDLGDLERTSIFYYSDLEFNPLLYEIYGEPPWWRGFWGPTIRDKAPDPERPRTYAETIEVANKY</sequence>
<dbReference type="EMBL" id="ACVC01000219">
    <property type="protein sequence ID" value="EFO61614.1"/>
    <property type="molecule type" value="Genomic_DNA"/>
</dbReference>
<organism evidence="3 4">
    <name type="scientific">Giardia intestinalis (strain P15)</name>
    <name type="common">Giardia lamblia</name>
    <dbReference type="NCBI Taxonomy" id="658858"/>
    <lineage>
        <taxon>Eukaryota</taxon>
        <taxon>Metamonada</taxon>
        <taxon>Diplomonadida</taxon>
        <taxon>Hexamitidae</taxon>
        <taxon>Giardiinae</taxon>
        <taxon>Giardia</taxon>
    </lineage>
</organism>
<evidence type="ECO:0000313" key="3">
    <source>
        <dbReference type="EMBL" id="EFO61614.1"/>
    </source>
</evidence>
<comment type="caution">
    <text evidence="3">The sequence shown here is derived from an EMBL/GenBank/DDBJ whole genome shotgun (WGS) entry which is preliminary data.</text>
</comment>
<keyword evidence="2" id="KW-0812">Transmembrane</keyword>
<accession>E1F7E4</accession>
<gene>
    <name evidence="3" type="ORF">GLP15_4356</name>
</gene>
<feature type="region of interest" description="Disordered" evidence="1">
    <location>
        <begin position="199"/>
        <end position="224"/>
    </location>
</feature>
<dbReference type="Proteomes" id="UP000008974">
    <property type="component" value="Unassembled WGS sequence"/>
</dbReference>
<name>E1F7E4_GIAIA</name>
<keyword evidence="2" id="KW-0472">Membrane</keyword>
<evidence type="ECO:0000256" key="1">
    <source>
        <dbReference type="SAM" id="MobiDB-lite"/>
    </source>
</evidence>
<protein>
    <submittedName>
        <fullName evidence="3">Uncharacterized protein</fullName>
    </submittedName>
</protein>
<feature type="compositionally biased region" description="Basic and acidic residues" evidence="1">
    <location>
        <begin position="125"/>
        <end position="151"/>
    </location>
</feature>
<evidence type="ECO:0000256" key="2">
    <source>
        <dbReference type="SAM" id="Phobius"/>
    </source>
</evidence>
<dbReference type="OMA" id="FWGPTIR"/>
<evidence type="ECO:0000313" key="4">
    <source>
        <dbReference type="Proteomes" id="UP000008974"/>
    </source>
</evidence>
<feature type="region of interest" description="Disordered" evidence="1">
    <location>
        <begin position="125"/>
        <end position="164"/>
    </location>
</feature>
<proteinExistence type="predicted"/>
<feature type="transmembrane region" description="Helical" evidence="2">
    <location>
        <begin position="90"/>
        <end position="111"/>
    </location>
</feature>
<dbReference type="AlphaFoldDB" id="E1F7E4"/>
<dbReference type="OrthoDB" id="10255554at2759"/>
<reference evidence="3 4" key="1">
    <citation type="journal article" date="2010" name="BMC Genomics">
        <title>Genome analysis and comparative genomics of a Giardia intestinalis assemblage E isolate.</title>
        <authorList>
            <person name="Jerlstrom-Hultqvist J."/>
            <person name="Franzen O."/>
            <person name="Ankarklev J."/>
            <person name="Xu F."/>
            <person name="Nohynkova E."/>
            <person name="Andersson J.O."/>
            <person name="Svard S.G."/>
            <person name="Andersson B."/>
        </authorList>
    </citation>
    <scope>NUCLEOTIDE SEQUENCE [LARGE SCALE GENOMIC DNA]</scope>
    <source>
        <strain evidence="3 4">P15</strain>
    </source>
</reference>
<dbReference type="VEuPathDB" id="GiardiaDB:GLP15_4356"/>
<feature type="compositionally biased region" description="Acidic residues" evidence="1">
    <location>
        <begin position="155"/>
        <end position="164"/>
    </location>
</feature>
<keyword evidence="2" id="KW-1133">Transmembrane helix</keyword>